<keyword evidence="3 5" id="KW-0416">Keratin</keyword>
<gene>
    <name evidence="6" type="primary">Krfb_0</name>
    <name evidence="6" type="ORF">CEPGRY_R10412</name>
</gene>
<evidence type="ECO:0000256" key="4">
    <source>
        <dbReference type="ARBA" id="ARBA00022990"/>
    </source>
</evidence>
<sequence length="53" mass="5698">MACNDLCRPCGPTPLANSCNEPCVRQCEDSRVVIQPPTVQVTLPGPILTSFPQ</sequence>
<feature type="non-terminal residue" evidence="6">
    <location>
        <position position="53"/>
    </location>
</feature>
<evidence type="ECO:0000313" key="6">
    <source>
        <dbReference type="EMBL" id="NXV24894.1"/>
    </source>
</evidence>
<dbReference type="PANTHER" id="PTHR31203">
    <property type="entry name" value="BETA-KERATIN-RELATED PROTEIN-RELATED"/>
    <property type="match status" value="1"/>
</dbReference>
<dbReference type="PANTHER" id="PTHR31203:SF1">
    <property type="entry name" value="BETA-KERATIN-RELATED PROTEIN-RELATED"/>
    <property type="match status" value="1"/>
</dbReference>
<comment type="caution">
    <text evidence="6">The sequence shown here is derived from an EMBL/GenBank/DDBJ whole genome shotgun (WGS) entry which is preliminary data.</text>
</comment>
<dbReference type="GO" id="GO:0005200">
    <property type="term" value="F:structural constituent of cytoskeleton"/>
    <property type="evidence" value="ECO:0007669"/>
    <property type="project" value="InterPro"/>
</dbReference>
<dbReference type="EMBL" id="VZUD01004494">
    <property type="protein sequence ID" value="NXV24894.1"/>
    <property type="molecule type" value="Genomic_DNA"/>
</dbReference>
<comment type="similarity">
    <text evidence="1 5">Belongs to the avian keratin family.</text>
</comment>
<evidence type="ECO:0000256" key="5">
    <source>
        <dbReference type="RuleBase" id="RU364002"/>
    </source>
</evidence>
<evidence type="ECO:0000256" key="2">
    <source>
        <dbReference type="ARBA" id="ARBA00011806"/>
    </source>
</evidence>
<reference evidence="6 7" key="1">
    <citation type="submission" date="2019-09" db="EMBL/GenBank/DDBJ databases">
        <title>Bird 10,000 Genomes (B10K) Project - Family phase.</title>
        <authorList>
            <person name="Zhang G."/>
        </authorList>
    </citation>
    <scope>NUCLEOTIDE SEQUENCE [LARGE SCALE GENOMIC DNA]</scope>
    <source>
        <strain evidence="6">OUT-0020</strain>
        <tissue evidence="6">Liver</tissue>
    </source>
</reference>
<evidence type="ECO:0000256" key="3">
    <source>
        <dbReference type="ARBA" id="ARBA00022744"/>
    </source>
</evidence>
<dbReference type="InterPro" id="IPR003461">
    <property type="entry name" value="Keratin"/>
</dbReference>
<dbReference type="AlphaFoldDB" id="A0A7L3SA65"/>
<evidence type="ECO:0000313" key="7">
    <source>
        <dbReference type="Proteomes" id="UP000578766"/>
    </source>
</evidence>
<dbReference type="Pfam" id="PF02422">
    <property type="entry name" value="Keratin"/>
    <property type="match status" value="1"/>
</dbReference>
<proteinExistence type="inferred from homology"/>
<dbReference type="Proteomes" id="UP000578766">
    <property type="component" value="Unassembled WGS sequence"/>
</dbReference>
<organism evidence="6 7">
    <name type="scientific">Cepphus grylle</name>
    <name type="common">Black guillemot</name>
    <name type="synonym">Alca grylle</name>
    <dbReference type="NCBI Taxonomy" id="28697"/>
    <lineage>
        <taxon>Eukaryota</taxon>
        <taxon>Metazoa</taxon>
        <taxon>Chordata</taxon>
        <taxon>Craniata</taxon>
        <taxon>Vertebrata</taxon>
        <taxon>Euteleostomi</taxon>
        <taxon>Archelosauria</taxon>
        <taxon>Archosauria</taxon>
        <taxon>Dinosauria</taxon>
        <taxon>Saurischia</taxon>
        <taxon>Theropoda</taxon>
        <taxon>Coelurosauria</taxon>
        <taxon>Aves</taxon>
        <taxon>Neognathae</taxon>
        <taxon>Neoaves</taxon>
        <taxon>Charadriiformes</taxon>
        <taxon>Alcidae</taxon>
        <taxon>Cepphus</taxon>
    </lineage>
</organism>
<protein>
    <recommendedName>
        <fullName evidence="5">Keratin</fullName>
    </recommendedName>
</protein>
<keyword evidence="4" id="KW-0007">Acetylation</keyword>
<comment type="subunit">
    <text evidence="2 5">The avian keratins (F-ker, S-ker, C-ker and B-ker) are a complex mixture of very similar polypeptides.</text>
</comment>
<evidence type="ECO:0000256" key="1">
    <source>
        <dbReference type="ARBA" id="ARBA00008702"/>
    </source>
</evidence>
<accession>A0A7L3SA65</accession>
<dbReference type="GO" id="GO:0005882">
    <property type="term" value="C:intermediate filament"/>
    <property type="evidence" value="ECO:0007669"/>
    <property type="project" value="UniProtKB-KW"/>
</dbReference>
<keyword evidence="7" id="KW-1185">Reference proteome</keyword>
<feature type="non-terminal residue" evidence="6">
    <location>
        <position position="1"/>
    </location>
</feature>
<name>A0A7L3SA65_CEPGR</name>